<dbReference type="GO" id="GO:0000421">
    <property type="term" value="C:autophagosome membrane"/>
    <property type="evidence" value="ECO:0007669"/>
    <property type="project" value="TreeGrafter"/>
</dbReference>
<proteinExistence type="inferred from homology"/>
<dbReference type="GO" id="GO:0034274">
    <property type="term" value="C:Atg12-Atg5-Atg16 complex"/>
    <property type="evidence" value="ECO:0007669"/>
    <property type="project" value="TreeGrafter"/>
</dbReference>
<dbReference type="Pfam" id="PF04110">
    <property type="entry name" value="APG12"/>
    <property type="match status" value="1"/>
</dbReference>
<dbReference type="GO" id="GO:0097352">
    <property type="term" value="P:autophagosome maturation"/>
    <property type="evidence" value="ECO:0007669"/>
    <property type="project" value="TreeGrafter"/>
</dbReference>
<dbReference type="InterPro" id="IPR007242">
    <property type="entry name" value="Atg12"/>
</dbReference>
<feature type="region of interest" description="Disordered" evidence="5">
    <location>
        <begin position="1"/>
        <end position="25"/>
    </location>
</feature>
<keyword evidence="1 4" id="KW-1017">Isopeptide bond</keyword>
<dbReference type="InterPro" id="IPR029071">
    <property type="entry name" value="Ubiquitin-like_domsf"/>
</dbReference>
<evidence type="ECO:0000313" key="7">
    <source>
        <dbReference type="WBParaSite" id="L893_g13185.t1"/>
    </source>
</evidence>
<evidence type="ECO:0000256" key="2">
    <source>
        <dbReference type="ARBA" id="ARBA00022786"/>
    </source>
</evidence>
<comment type="subunit">
    <text evidence="4">Forms a conjugate with ATG5.</text>
</comment>
<evidence type="ECO:0000256" key="4">
    <source>
        <dbReference type="RuleBase" id="RU361201"/>
    </source>
</evidence>
<feature type="compositionally biased region" description="Pro residues" evidence="5">
    <location>
        <begin position="10"/>
        <end position="23"/>
    </location>
</feature>
<evidence type="ECO:0000256" key="1">
    <source>
        <dbReference type="ARBA" id="ARBA00022499"/>
    </source>
</evidence>
<accession>A0A1I7Y6B2</accession>
<evidence type="ECO:0000256" key="5">
    <source>
        <dbReference type="SAM" id="MobiDB-lite"/>
    </source>
</evidence>
<dbReference type="GO" id="GO:0019776">
    <property type="term" value="F:Atg8-family ligase activity"/>
    <property type="evidence" value="ECO:0007669"/>
    <property type="project" value="TreeGrafter"/>
</dbReference>
<dbReference type="GO" id="GO:0061723">
    <property type="term" value="P:glycophagy"/>
    <property type="evidence" value="ECO:0007669"/>
    <property type="project" value="TreeGrafter"/>
</dbReference>
<dbReference type="GO" id="GO:0034045">
    <property type="term" value="C:phagophore assembly site membrane"/>
    <property type="evidence" value="ECO:0007669"/>
    <property type="project" value="TreeGrafter"/>
</dbReference>
<protein>
    <recommendedName>
        <fullName evidence="4">Ubiquitin-like protein ATG12</fullName>
    </recommendedName>
</protein>
<dbReference type="SUPFAM" id="SSF54236">
    <property type="entry name" value="Ubiquitin-like"/>
    <property type="match status" value="1"/>
</dbReference>
<evidence type="ECO:0000256" key="3">
    <source>
        <dbReference type="ARBA" id="ARBA00023006"/>
    </source>
</evidence>
<keyword evidence="6" id="KW-1185">Reference proteome</keyword>
<organism evidence="6 7">
    <name type="scientific">Steinernema glaseri</name>
    <dbReference type="NCBI Taxonomy" id="37863"/>
    <lineage>
        <taxon>Eukaryota</taxon>
        <taxon>Metazoa</taxon>
        <taxon>Ecdysozoa</taxon>
        <taxon>Nematoda</taxon>
        <taxon>Chromadorea</taxon>
        <taxon>Rhabditida</taxon>
        <taxon>Tylenchina</taxon>
        <taxon>Panagrolaimomorpha</taxon>
        <taxon>Strongyloidoidea</taxon>
        <taxon>Steinernematidae</taxon>
        <taxon>Steinernema</taxon>
    </lineage>
</organism>
<dbReference type="PANTHER" id="PTHR13385">
    <property type="entry name" value="AUTOPHAGY PROTEIN 12"/>
    <property type="match status" value="1"/>
</dbReference>
<dbReference type="CDD" id="cd01612">
    <property type="entry name" value="Ubl_ATG12"/>
    <property type="match status" value="1"/>
</dbReference>
<dbReference type="AlphaFoldDB" id="A0A1I7Y6B2"/>
<comment type="similarity">
    <text evidence="4">Belongs to the ATG12 family.</text>
</comment>
<name>A0A1I7Y6B2_9BILA</name>
<sequence>MSDSATPPKTASPPLTPATPTSPAPSLVEAEKITIMMKAIGGGDTPIMKKNTWSVEPTKKISELVLFVRKYLNLTDNTNFFFFVNDSFVPHPDHNVGNLYTCFAGGCKTAKGAPKLILQYSVTPTYG</sequence>
<keyword evidence="3 4" id="KW-0072">Autophagy</keyword>
<keyword evidence="2 4" id="KW-0833">Ubl conjugation pathway</keyword>
<comment type="function">
    <text evidence="4">Ubiquitin-like protein involved in autophagic vesicle formation.</text>
</comment>
<dbReference type="PANTHER" id="PTHR13385:SF0">
    <property type="entry name" value="UBIQUITIN-LIKE PROTEIN ATG12"/>
    <property type="match status" value="1"/>
</dbReference>
<dbReference type="GO" id="GO:0000045">
    <property type="term" value="P:autophagosome assembly"/>
    <property type="evidence" value="ECO:0007669"/>
    <property type="project" value="InterPro"/>
</dbReference>
<dbReference type="GO" id="GO:0034727">
    <property type="term" value="P:piecemeal microautophagy of the nucleus"/>
    <property type="evidence" value="ECO:0007669"/>
    <property type="project" value="TreeGrafter"/>
</dbReference>
<evidence type="ECO:0000313" key="6">
    <source>
        <dbReference type="Proteomes" id="UP000095287"/>
    </source>
</evidence>
<dbReference type="Gene3D" id="3.10.20.90">
    <property type="entry name" value="Phosphatidylinositol 3-kinase Catalytic Subunit, Chain A, domain 1"/>
    <property type="match status" value="1"/>
</dbReference>
<dbReference type="GO" id="GO:0000422">
    <property type="term" value="P:autophagy of mitochondrion"/>
    <property type="evidence" value="ECO:0007669"/>
    <property type="project" value="TreeGrafter"/>
</dbReference>
<reference evidence="7" key="1">
    <citation type="submission" date="2016-11" db="UniProtKB">
        <authorList>
            <consortium name="WormBaseParasite"/>
        </authorList>
    </citation>
    <scope>IDENTIFICATION</scope>
</reference>
<dbReference type="Proteomes" id="UP000095287">
    <property type="component" value="Unplaced"/>
</dbReference>
<dbReference type="WBParaSite" id="L893_g13185.t1">
    <property type="protein sequence ID" value="L893_g13185.t1"/>
    <property type="gene ID" value="L893_g13185"/>
</dbReference>